<feature type="transmembrane region" description="Helical" evidence="7">
    <location>
        <begin position="369"/>
        <end position="388"/>
    </location>
</feature>
<dbReference type="PANTHER" id="PTHR43124:SF8">
    <property type="entry name" value="INNER MEMBRANE TRANSPORT PROTEIN YDHP"/>
    <property type="match status" value="1"/>
</dbReference>
<keyword evidence="4 7" id="KW-1133">Transmembrane helix</keyword>
<keyword evidence="10" id="KW-1185">Reference proteome</keyword>
<dbReference type="InterPro" id="IPR020846">
    <property type="entry name" value="MFS_dom"/>
</dbReference>
<evidence type="ECO:0000313" key="9">
    <source>
        <dbReference type="EMBL" id="MBH5333415.1"/>
    </source>
</evidence>
<proteinExistence type="predicted"/>
<dbReference type="RefSeq" id="WP_197987237.1">
    <property type="nucleotide sequence ID" value="NZ_JACYXC010000001.1"/>
</dbReference>
<feature type="region of interest" description="Disordered" evidence="6">
    <location>
        <begin position="395"/>
        <end position="414"/>
    </location>
</feature>
<evidence type="ECO:0000256" key="6">
    <source>
        <dbReference type="SAM" id="MobiDB-lite"/>
    </source>
</evidence>
<comment type="caution">
    <text evidence="9">The sequence shown here is derived from an EMBL/GenBank/DDBJ whole genome shotgun (WGS) entry which is preliminary data.</text>
</comment>
<dbReference type="InterPro" id="IPR036259">
    <property type="entry name" value="MFS_trans_sf"/>
</dbReference>
<dbReference type="Pfam" id="PF07690">
    <property type="entry name" value="MFS_1"/>
    <property type="match status" value="1"/>
</dbReference>
<organism evidence="9 10">
    <name type="scientific">Streptomyces pactum</name>
    <dbReference type="NCBI Taxonomy" id="68249"/>
    <lineage>
        <taxon>Bacteria</taxon>
        <taxon>Bacillati</taxon>
        <taxon>Actinomycetota</taxon>
        <taxon>Actinomycetes</taxon>
        <taxon>Kitasatosporales</taxon>
        <taxon>Streptomycetaceae</taxon>
        <taxon>Streptomyces</taxon>
    </lineage>
</organism>
<dbReference type="SUPFAM" id="SSF103473">
    <property type="entry name" value="MFS general substrate transporter"/>
    <property type="match status" value="1"/>
</dbReference>
<dbReference type="PANTHER" id="PTHR43124">
    <property type="entry name" value="PURINE EFFLUX PUMP PBUE"/>
    <property type="match status" value="1"/>
</dbReference>
<sequence length="414" mass="42584">MSSETDEENVRTKGRRMPLAVFVLGLAVFCLNTTEVMVAGLLPSLSGGLDVPVTAAGNLVTVFALGMVFGGPVLTLALMKAPRKPAMVMMMVLFLVGQTIGALATAYWVMVVARVVTALATAAFFGLAASVCANLVPPDRIGSALAIVFGGFMVANVFGLPLATFIDQLMGWRAAFWAVDILVALCLLLVLIAVRRAPAPEGLDVRSELSVFRSGRLWGAFATNALLIGGVFATFAYLSPVLTGLAGFPEGAVPLLFVLYGVGTVIGNLVLGRLADAHTMRTLWLGGAVLTVLLGLYALVATSQVLSLAALFLLGCTGLPLNPAMAARVMSLSNSGALINTMNTATICAGITIGTWLAGAGIDAVGYRAPMGIGALLTLGALATLGIARITDRRTTDTGPCPAAPADRATTACV</sequence>
<feature type="domain" description="Major facilitator superfamily (MFS) profile" evidence="8">
    <location>
        <begin position="20"/>
        <end position="392"/>
    </location>
</feature>
<protein>
    <submittedName>
        <fullName evidence="9">MFS transporter</fullName>
    </submittedName>
</protein>
<name>A0ABS0NE17_9ACTN</name>
<dbReference type="Gene3D" id="1.20.1250.20">
    <property type="entry name" value="MFS general substrate transporter like domains"/>
    <property type="match status" value="1"/>
</dbReference>
<dbReference type="InterPro" id="IPR011701">
    <property type="entry name" value="MFS"/>
</dbReference>
<keyword evidence="3 7" id="KW-0812">Transmembrane</keyword>
<keyword evidence="2" id="KW-1003">Cell membrane</keyword>
<evidence type="ECO:0000259" key="8">
    <source>
        <dbReference type="PROSITE" id="PS50850"/>
    </source>
</evidence>
<comment type="subcellular location">
    <subcellularLocation>
        <location evidence="1">Cell membrane</location>
        <topology evidence="1">Multi-pass membrane protein</topology>
    </subcellularLocation>
</comment>
<evidence type="ECO:0000256" key="3">
    <source>
        <dbReference type="ARBA" id="ARBA00022692"/>
    </source>
</evidence>
<feature type="transmembrane region" description="Helical" evidence="7">
    <location>
        <begin position="21"/>
        <end position="43"/>
    </location>
</feature>
<feature type="transmembrane region" description="Helical" evidence="7">
    <location>
        <begin position="337"/>
        <end position="357"/>
    </location>
</feature>
<feature type="transmembrane region" description="Helical" evidence="7">
    <location>
        <begin position="251"/>
        <end position="271"/>
    </location>
</feature>
<evidence type="ECO:0000256" key="1">
    <source>
        <dbReference type="ARBA" id="ARBA00004651"/>
    </source>
</evidence>
<feature type="transmembrane region" description="Helical" evidence="7">
    <location>
        <begin position="283"/>
        <end position="300"/>
    </location>
</feature>
<feature type="transmembrane region" description="Helical" evidence="7">
    <location>
        <begin position="86"/>
        <end position="109"/>
    </location>
</feature>
<feature type="transmembrane region" description="Helical" evidence="7">
    <location>
        <begin position="306"/>
        <end position="325"/>
    </location>
</feature>
<dbReference type="EMBL" id="JACYXC010000001">
    <property type="protein sequence ID" value="MBH5333415.1"/>
    <property type="molecule type" value="Genomic_DNA"/>
</dbReference>
<dbReference type="PROSITE" id="PS50850">
    <property type="entry name" value="MFS"/>
    <property type="match status" value="1"/>
</dbReference>
<feature type="transmembrane region" description="Helical" evidence="7">
    <location>
        <begin position="215"/>
        <end position="239"/>
    </location>
</feature>
<gene>
    <name evidence="9" type="ORF">IHE55_00795</name>
</gene>
<dbReference type="InterPro" id="IPR050189">
    <property type="entry name" value="MFS_Efflux_Transporters"/>
</dbReference>
<feature type="transmembrane region" description="Helical" evidence="7">
    <location>
        <begin position="174"/>
        <end position="194"/>
    </location>
</feature>
<dbReference type="Proteomes" id="UP000807371">
    <property type="component" value="Unassembled WGS sequence"/>
</dbReference>
<feature type="transmembrane region" description="Helical" evidence="7">
    <location>
        <begin position="55"/>
        <end position="79"/>
    </location>
</feature>
<reference evidence="9 10" key="1">
    <citation type="submission" date="2020-09" db="EMBL/GenBank/DDBJ databases">
        <title>Biosynthesis of the nuclear factor of activated T cells inhibitor NFAT-133 and its congeners in Streptomyces pactum.</title>
        <authorList>
            <person name="Zhou W."/>
            <person name="Posri P."/>
            <person name="Abugrain M.E."/>
            <person name="Weisberg A.J."/>
            <person name="Chang J.H."/>
            <person name="Mahmud T."/>
        </authorList>
    </citation>
    <scope>NUCLEOTIDE SEQUENCE [LARGE SCALE GENOMIC DNA]</scope>
    <source>
        <strain evidence="9 10">ATCC 27456</strain>
    </source>
</reference>
<keyword evidence="5 7" id="KW-0472">Membrane</keyword>
<dbReference type="CDD" id="cd17324">
    <property type="entry name" value="MFS_NepI_like"/>
    <property type="match status" value="1"/>
</dbReference>
<accession>A0ABS0NE17</accession>
<evidence type="ECO:0000313" key="10">
    <source>
        <dbReference type="Proteomes" id="UP000807371"/>
    </source>
</evidence>
<evidence type="ECO:0000256" key="2">
    <source>
        <dbReference type="ARBA" id="ARBA00022475"/>
    </source>
</evidence>
<evidence type="ECO:0000256" key="5">
    <source>
        <dbReference type="ARBA" id="ARBA00023136"/>
    </source>
</evidence>
<feature type="transmembrane region" description="Helical" evidence="7">
    <location>
        <begin position="143"/>
        <end position="162"/>
    </location>
</feature>
<evidence type="ECO:0000256" key="7">
    <source>
        <dbReference type="SAM" id="Phobius"/>
    </source>
</evidence>
<evidence type="ECO:0000256" key="4">
    <source>
        <dbReference type="ARBA" id="ARBA00022989"/>
    </source>
</evidence>
<feature type="transmembrane region" description="Helical" evidence="7">
    <location>
        <begin position="115"/>
        <end position="136"/>
    </location>
</feature>